<feature type="transmembrane region" description="Helical" evidence="1">
    <location>
        <begin position="6"/>
        <end position="33"/>
    </location>
</feature>
<evidence type="ECO:0000256" key="1">
    <source>
        <dbReference type="SAM" id="Phobius"/>
    </source>
</evidence>
<dbReference type="WBParaSite" id="L893_g239.t1">
    <property type="protein sequence ID" value="L893_g239.t1"/>
    <property type="gene ID" value="L893_g239"/>
</dbReference>
<reference evidence="3" key="1">
    <citation type="submission" date="2016-11" db="UniProtKB">
        <authorList>
            <consortium name="WormBaseParasite"/>
        </authorList>
    </citation>
    <scope>IDENTIFICATION</scope>
</reference>
<protein>
    <submittedName>
        <fullName evidence="3">G_PROTEIN_RECEP_F1_2 domain-containing protein</fullName>
    </submittedName>
</protein>
<dbReference type="SUPFAM" id="SSF81321">
    <property type="entry name" value="Family A G protein-coupled receptor-like"/>
    <property type="match status" value="1"/>
</dbReference>
<name>A0A1I7Z8Q9_9BILA</name>
<proteinExistence type="predicted"/>
<dbReference type="AlphaFoldDB" id="A0A1I7Z8Q9"/>
<feature type="transmembrane region" description="Helical" evidence="1">
    <location>
        <begin position="91"/>
        <end position="114"/>
    </location>
</feature>
<keyword evidence="1" id="KW-0472">Membrane</keyword>
<feature type="transmembrane region" description="Helical" evidence="1">
    <location>
        <begin position="173"/>
        <end position="194"/>
    </location>
</feature>
<evidence type="ECO:0000313" key="3">
    <source>
        <dbReference type="WBParaSite" id="L893_g239.t1"/>
    </source>
</evidence>
<dbReference type="Proteomes" id="UP000095287">
    <property type="component" value="Unplaced"/>
</dbReference>
<dbReference type="Gene3D" id="1.20.1070.10">
    <property type="entry name" value="Rhodopsin 7-helix transmembrane proteins"/>
    <property type="match status" value="1"/>
</dbReference>
<evidence type="ECO:0000313" key="2">
    <source>
        <dbReference type="Proteomes" id="UP000095287"/>
    </source>
</evidence>
<organism evidence="2 3">
    <name type="scientific">Steinernema glaseri</name>
    <dbReference type="NCBI Taxonomy" id="37863"/>
    <lineage>
        <taxon>Eukaryota</taxon>
        <taxon>Metazoa</taxon>
        <taxon>Ecdysozoa</taxon>
        <taxon>Nematoda</taxon>
        <taxon>Chromadorea</taxon>
        <taxon>Rhabditida</taxon>
        <taxon>Tylenchina</taxon>
        <taxon>Panagrolaimomorpha</taxon>
        <taxon>Strongyloidoidea</taxon>
        <taxon>Steinernematidae</taxon>
        <taxon>Steinernema</taxon>
    </lineage>
</organism>
<feature type="transmembrane region" description="Helical" evidence="1">
    <location>
        <begin position="45"/>
        <end position="71"/>
    </location>
</feature>
<keyword evidence="1" id="KW-0812">Transmembrane</keyword>
<feature type="transmembrane region" description="Helical" evidence="1">
    <location>
        <begin position="126"/>
        <end position="153"/>
    </location>
</feature>
<keyword evidence="1" id="KW-1133">Transmembrane helix</keyword>
<keyword evidence="2" id="KW-1185">Reference proteome</keyword>
<accession>A0A1I7Z8Q9</accession>
<sequence length="217" mass="24517">MSVSLSIYGLAGLVMVLLSFTFMTLNVTVLAVICRSQKLRVHTAYKFMLLMGVFDISQGCAHFITGLFTIMHYDAEHWMFQVLTVMASPGYQAYIFVTILLAFHRFVLFCLPAKEKIIFSRVGVKIWFLLAALVFSAYASVQLSGLVFQYYSIESLRLTYDTSRPWTSARAEFVFYYEIIGVLLAWAMYAAVLLKLVTTTLGRPEALIQSSKALMST</sequence>